<evidence type="ECO:0000256" key="5">
    <source>
        <dbReference type="SAM" id="Phobius"/>
    </source>
</evidence>
<keyword evidence="1 4" id="KW-0349">Heme</keyword>
<gene>
    <name evidence="6" type="ORF">B0T19DRAFT_350043</name>
</gene>
<dbReference type="CDD" id="cd11069">
    <property type="entry name" value="CYP_FUM15-like"/>
    <property type="match status" value="1"/>
</dbReference>
<keyword evidence="3 4" id="KW-0408">Iron</keyword>
<comment type="caution">
    <text evidence="6">The sequence shown here is derived from an EMBL/GenBank/DDBJ whole genome shotgun (WGS) entry which is preliminary data.</text>
</comment>
<keyword evidence="7" id="KW-1185">Reference proteome</keyword>
<evidence type="ECO:0000256" key="4">
    <source>
        <dbReference type="PIRSR" id="PIRSR602401-1"/>
    </source>
</evidence>
<protein>
    <submittedName>
        <fullName evidence="6">Cytochrome P450</fullName>
    </submittedName>
</protein>
<dbReference type="GO" id="GO:0004497">
    <property type="term" value="F:monooxygenase activity"/>
    <property type="evidence" value="ECO:0007669"/>
    <property type="project" value="InterPro"/>
</dbReference>
<dbReference type="PANTHER" id="PTHR24305">
    <property type="entry name" value="CYTOCHROME P450"/>
    <property type="match status" value="1"/>
</dbReference>
<evidence type="ECO:0000313" key="7">
    <source>
        <dbReference type="Proteomes" id="UP001286456"/>
    </source>
</evidence>
<dbReference type="GO" id="GO:0016705">
    <property type="term" value="F:oxidoreductase activity, acting on paired donors, with incorporation or reduction of molecular oxygen"/>
    <property type="evidence" value="ECO:0007669"/>
    <property type="project" value="InterPro"/>
</dbReference>
<feature type="transmembrane region" description="Helical" evidence="5">
    <location>
        <begin position="35"/>
        <end position="57"/>
    </location>
</feature>
<reference evidence="6" key="2">
    <citation type="submission" date="2023-06" db="EMBL/GenBank/DDBJ databases">
        <authorList>
            <consortium name="Lawrence Berkeley National Laboratory"/>
            <person name="Haridas S."/>
            <person name="Hensen N."/>
            <person name="Bonometti L."/>
            <person name="Westerberg I."/>
            <person name="Brannstrom I.O."/>
            <person name="Guillou S."/>
            <person name="Cros-Aarteil S."/>
            <person name="Calhoun S."/>
            <person name="Kuo A."/>
            <person name="Mondo S."/>
            <person name="Pangilinan J."/>
            <person name="Riley R."/>
            <person name="Labutti K."/>
            <person name="Andreopoulos B."/>
            <person name="Lipzen A."/>
            <person name="Chen C."/>
            <person name="Yanf M."/>
            <person name="Daum C."/>
            <person name="Ng V."/>
            <person name="Clum A."/>
            <person name="Steindorff A."/>
            <person name="Ohm R."/>
            <person name="Martin F."/>
            <person name="Silar P."/>
            <person name="Natvig D."/>
            <person name="Lalanne C."/>
            <person name="Gautier V."/>
            <person name="Ament-Velasquez S.L."/>
            <person name="Kruys A."/>
            <person name="Hutchinson M.I."/>
            <person name="Powell A.J."/>
            <person name="Barry K."/>
            <person name="Miller A.N."/>
            <person name="Grigoriev I.V."/>
            <person name="Debuchy R."/>
            <person name="Gladieux P."/>
            <person name="Thoren M.H."/>
            <person name="Johannesson H."/>
        </authorList>
    </citation>
    <scope>NUCLEOTIDE SEQUENCE</scope>
    <source>
        <strain evidence="6">SMH4131-1</strain>
    </source>
</reference>
<proteinExistence type="predicted"/>
<dbReference type="InterPro" id="IPR050121">
    <property type="entry name" value="Cytochrome_P450_monoxygenase"/>
</dbReference>
<reference evidence="6" key="1">
    <citation type="journal article" date="2023" name="Mol. Phylogenet. Evol.">
        <title>Genome-scale phylogeny and comparative genomics of the fungal order Sordariales.</title>
        <authorList>
            <person name="Hensen N."/>
            <person name="Bonometti L."/>
            <person name="Westerberg I."/>
            <person name="Brannstrom I.O."/>
            <person name="Guillou S."/>
            <person name="Cros-Aarteil S."/>
            <person name="Calhoun S."/>
            <person name="Haridas S."/>
            <person name="Kuo A."/>
            <person name="Mondo S."/>
            <person name="Pangilinan J."/>
            <person name="Riley R."/>
            <person name="LaButti K."/>
            <person name="Andreopoulos B."/>
            <person name="Lipzen A."/>
            <person name="Chen C."/>
            <person name="Yan M."/>
            <person name="Daum C."/>
            <person name="Ng V."/>
            <person name="Clum A."/>
            <person name="Steindorff A."/>
            <person name="Ohm R.A."/>
            <person name="Martin F."/>
            <person name="Silar P."/>
            <person name="Natvig D.O."/>
            <person name="Lalanne C."/>
            <person name="Gautier V."/>
            <person name="Ament-Velasquez S.L."/>
            <person name="Kruys A."/>
            <person name="Hutchinson M.I."/>
            <person name="Powell A.J."/>
            <person name="Barry K."/>
            <person name="Miller A.N."/>
            <person name="Grigoriev I.V."/>
            <person name="Debuchy R."/>
            <person name="Gladieux P."/>
            <person name="Hiltunen Thoren M."/>
            <person name="Johannesson H."/>
        </authorList>
    </citation>
    <scope>NUCLEOTIDE SEQUENCE</scope>
    <source>
        <strain evidence="6">SMH4131-1</strain>
    </source>
</reference>
<dbReference type="EMBL" id="JAUEPO010000001">
    <property type="protein sequence ID" value="KAK3337382.1"/>
    <property type="molecule type" value="Genomic_DNA"/>
</dbReference>
<dbReference type="AlphaFoldDB" id="A0AAE0MLY0"/>
<dbReference type="InterPro" id="IPR002401">
    <property type="entry name" value="Cyt_P450_E_grp-I"/>
</dbReference>
<comment type="cofactor">
    <cofactor evidence="4">
        <name>heme</name>
        <dbReference type="ChEBI" id="CHEBI:30413"/>
    </cofactor>
</comment>
<evidence type="ECO:0000256" key="2">
    <source>
        <dbReference type="ARBA" id="ARBA00022723"/>
    </source>
</evidence>
<accession>A0AAE0MLY0</accession>
<dbReference type="GO" id="GO:0005506">
    <property type="term" value="F:iron ion binding"/>
    <property type="evidence" value="ECO:0007669"/>
    <property type="project" value="InterPro"/>
</dbReference>
<keyword evidence="5" id="KW-0812">Transmembrane</keyword>
<dbReference type="GO" id="GO:0020037">
    <property type="term" value="F:heme binding"/>
    <property type="evidence" value="ECO:0007669"/>
    <property type="project" value="InterPro"/>
</dbReference>
<evidence type="ECO:0000313" key="6">
    <source>
        <dbReference type="EMBL" id="KAK3337382.1"/>
    </source>
</evidence>
<sequence length="560" mass="62298">MDINLPYRPLTAVALGAGYIVASRAASSHPISSFIVGFIGLWIAQFAVWAIWTVLVYPRFFSPLRNLPQPEGNSFFNGQFSKIAELPSGAPMTDWINSIPNDGLIRYLGLFNQERLLVTSPAALAEVMVTKNYDFKKPDQIRYSIGRILGVGVLLAEGEEHKMQRKNLLPAFAFRHIKDLYTVFWDKSREVVEAMTEAVLQDAAEPTNESGRKDTSVIEVSSWASRVTLDIIGVAGLGHDFGAIKDPTNELNRIYKMLFRPSRQAQVLARLRLIFPGWILNNLPIKRNDDVHAAARFIRATCAGLIKEKKDKLARKELNDRDILSVAIESGGFTDENLVDQLMTFLAAGHETTASSMTWAIYLLAKHTEVQKRLRAEIHQHLLPLVGGDAHATVTSLDIDNMPFLNAVCNEVLRYYGPVPLTFRTAARDTSIQGQFVPKGTRIVLCPWAVNKSKTLWGPDALEFNPDRWMAKFEGDKEAASGGAKSNYAYLTFLHGPRSCIGQAFAKAEFACLVAAWVGRFSFEVHNKEELDESKILIKGGITARPANGMYIKATVVEGW</sequence>
<organism evidence="6 7">
    <name type="scientific">Cercophora scortea</name>
    <dbReference type="NCBI Taxonomy" id="314031"/>
    <lineage>
        <taxon>Eukaryota</taxon>
        <taxon>Fungi</taxon>
        <taxon>Dikarya</taxon>
        <taxon>Ascomycota</taxon>
        <taxon>Pezizomycotina</taxon>
        <taxon>Sordariomycetes</taxon>
        <taxon>Sordariomycetidae</taxon>
        <taxon>Sordariales</taxon>
        <taxon>Lasiosphaeriaceae</taxon>
        <taxon>Cercophora</taxon>
    </lineage>
</organism>
<dbReference type="PANTHER" id="PTHR24305:SF227">
    <property type="entry name" value="P450, PUTATIVE (EUROFUNG)-RELATED"/>
    <property type="match status" value="1"/>
</dbReference>
<dbReference type="PRINTS" id="PR00463">
    <property type="entry name" value="EP450I"/>
</dbReference>
<keyword evidence="5" id="KW-1133">Transmembrane helix</keyword>
<dbReference type="Proteomes" id="UP001286456">
    <property type="component" value="Unassembled WGS sequence"/>
</dbReference>
<dbReference type="InterPro" id="IPR036396">
    <property type="entry name" value="Cyt_P450_sf"/>
</dbReference>
<dbReference type="Gene3D" id="1.10.630.10">
    <property type="entry name" value="Cytochrome P450"/>
    <property type="match status" value="1"/>
</dbReference>
<evidence type="ECO:0000256" key="3">
    <source>
        <dbReference type="ARBA" id="ARBA00023004"/>
    </source>
</evidence>
<evidence type="ECO:0000256" key="1">
    <source>
        <dbReference type="ARBA" id="ARBA00022617"/>
    </source>
</evidence>
<dbReference type="PRINTS" id="PR00385">
    <property type="entry name" value="P450"/>
</dbReference>
<dbReference type="Pfam" id="PF00067">
    <property type="entry name" value="p450"/>
    <property type="match status" value="1"/>
</dbReference>
<keyword evidence="5" id="KW-0472">Membrane</keyword>
<keyword evidence="2 4" id="KW-0479">Metal-binding</keyword>
<dbReference type="SUPFAM" id="SSF48264">
    <property type="entry name" value="Cytochrome P450"/>
    <property type="match status" value="1"/>
</dbReference>
<feature type="binding site" description="axial binding residue" evidence="4">
    <location>
        <position position="500"/>
    </location>
    <ligand>
        <name>heme</name>
        <dbReference type="ChEBI" id="CHEBI:30413"/>
    </ligand>
    <ligandPart>
        <name>Fe</name>
        <dbReference type="ChEBI" id="CHEBI:18248"/>
    </ligandPart>
</feature>
<name>A0AAE0MLY0_9PEZI</name>
<dbReference type="FunFam" id="1.10.630.10:FF:000051">
    <property type="entry name" value="Cytochrome P450 monooxygenase (Fum15)"/>
    <property type="match status" value="1"/>
</dbReference>
<dbReference type="InterPro" id="IPR001128">
    <property type="entry name" value="Cyt_P450"/>
</dbReference>